<dbReference type="Pfam" id="PF00155">
    <property type="entry name" value="Aminotran_1_2"/>
    <property type="match status" value="1"/>
</dbReference>
<dbReference type="RefSeq" id="XP_056067052.1">
    <property type="nucleotide sequence ID" value="XM_056219925.1"/>
</dbReference>
<dbReference type="Proteomes" id="UP001140513">
    <property type="component" value="Unassembled WGS sequence"/>
</dbReference>
<evidence type="ECO:0000256" key="1">
    <source>
        <dbReference type="ARBA" id="ARBA00001933"/>
    </source>
</evidence>
<keyword evidence="3 7" id="KW-0032">Aminotransferase</keyword>
<dbReference type="EC" id="2.6.1.7" evidence="7"/>
<gene>
    <name evidence="7" type="primary">BNA3_2</name>
    <name evidence="7" type="ORF">N0V89_011192</name>
</gene>
<dbReference type="InterPro" id="IPR015421">
    <property type="entry name" value="PyrdxlP-dep_Trfase_major"/>
</dbReference>
<dbReference type="GO" id="GO:0016212">
    <property type="term" value="F:kynurenine-oxoglutarate transaminase activity"/>
    <property type="evidence" value="ECO:0007669"/>
    <property type="project" value="UniProtKB-EC"/>
</dbReference>
<proteinExistence type="inferred from homology"/>
<dbReference type="Gene3D" id="3.40.640.10">
    <property type="entry name" value="Type I PLP-dependent aspartate aminotransferase-like (Major domain)"/>
    <property type="match status" value="1"/>
</dbReference>
<evidence type="ECO:0000259" key="6">
    <source>
        <dbReference type="Pfam" id="PF00155"/>
    </source>
</evidence>
<dbReference type="Gene3D" id="3.90.1150.10">
    <property type="entry name" value="Aspartate Aminotransferase, domain 1"/>
    <property type="match status" value="1"/>
</dbReference>
<comment type="cofactor">
    <cofactor evidence="1">
        <name>pyridoxal 5'-phosphate</name>
        <dbReference type="ChEBI" id="CHEBI:597326"/>
    </cofactor>
</comment>
<evidence type="ECO:0000313" key="8">
    <source>
        <dbReference type="Proteomes" id="UP001140513"/>
    </source>
</evidence>
<dbReference type="InterPro" id="IPR015422">
    <property type="entry name" value="PyrdxlP-dep_Trfase_small"/>
</dbReference>
<evidence type="ECO:0000256" key="2">
    <source>
        <dbReference type="ARBA" id="ARBA00007441"/>
    </source>
</evidence>
<dbReference type="InterPro" id="IPR051326">
    <property type="entry name" value="Kynurenine-oxoglutarate_AT"/>
</dbReference>
<reference evidence="7" key="1">
    <citation type="submission" date="2022-10" db="EMBL/GenBank/DDBJ databases">
        <title>Tapping the CABI collections for fungal endophytes: first genome assemblies for Collariella, Neodidymelliopsis, Ascochyta clinopodiicola, Didymella pomorum, Didymosphaeria variabile, Neocosmospora piperis and Neocucurbitaria cava.</title>
        <authorList>
            <person name="Hill R."/>
        </authorList>
    </citation>
    <scope>NUCLEOTIDE SEQUENCE</scope>
    <source>
        <strain evidence="7">IMI 356815</strain>
    </source>
</reference>
<sequence length="292" mass="32502">MLQCRYEYQVKLAGGTIRYVPIRPPEGNPMANGSDWTIDMAELEGTINERTKMIYLNNPHNPLGKVFSRAELTAIGNLCVTYGLVLLSDEVYERIVFPPHSVSDTDAVHTRVASISPEIFAHTLTVVSLAKLFNATGWRVGFVIGPDVLMQPVIATHLVLAYSSSGPAQDACAIGLREAERLDWWSVNARDYVMPGAAWFIFVSVDNISVPEEYNYPPLVAKHGTKDWKTCYFLVQEFGIASIPGTCFYGEDNKALGARYLRFGACKSDEGLRLAAERLQKLKPYILGERTF</sequence>
<keyword evidence="8" id="KW-1185">Reference proteome</keyword>
<evidence type="ECO:0000313" key="7">
    <source>
        <dbReference type="EMBL" id="KAJ4347252.1"/>
    </source>
</evidence>
<protein>
    <submittedName>
        <fullName evidence="7">Arylformamidase</fullName>
        <ecNumber evidence="7">2.6.1.7</ecNumber>
    </submittedName>
</protein>
<evidence type="ECO:0000256" key="4">
    <source>
        <dbReference type="ARBA" id="ARBA00022679"/>
    </source>
</evidence>
<dbReference type="PROSITE" id="PS00105">
    <property type="entry name" value="AA_TRANSFER_CLASS_1"/>
    <property type="match status" value="1"/>
</dbReference>
<name>A0A9W8XED8_9PLEO</name>
<evidence type="ECO:0000256" key="3">
    <source>
        <dbReference type="ARBA" id="ARBA00022576"/>
    </source>
</evidence>
<dbReference type="OrthoDB" id="2414662at2759"/>
<feature type="domain" description="Aminotransferase class I/classII large" evidence="6">
    <location>
        <begin position="6"/>
        <end position="276"/>
    </location>
</feature>
<dbReference type="PANTHER" id="PTHR43807">
    <property type="entry name" value="FI04487P"/>
    <property type="match status" value="1"/>
</dbReference>
<keyword evidence="5" id="KW-0663">Pyridoxal phosphate</keyword>
<dbReference type="EMBL" id="JAPEUX010000008">
    <property type="protein sequence ID" value="KAJ4347252.1"/>
    <property type="molecule type" value="Genomic_DNA"/>
</dbReference>
<dbReference type="SUPFAM" id="SSF53383">
    <property type="entry name" value="PLP-dependent transferases"/>
    <property type="match status" value="1"/>
</dbReference>
<accession>A0A9W8XED8</accession>
<organism evidence="7 8">
    <name type="scientific">Didymosphaeria variabile</name>
    <dbReference type="NCBI Taxonomy" id="1932322"/>
    <lineage>
        <taxon>Eukaryota</taxon>
        <taxon>Fungi</taxon>
        <taxon>Dikarya</taxon>
        <taxon>Ascomycota</taxon>
        <taxon>Pezizomycotina</taxon>
        <taxon>Dothideomycetes</taxon>
        <taxon>Pleosporomycetidae</taxon>
        <taxon>Pleosporales</taxon>
        <taxon>Massarineae</taxon>
        <taxon>Didymosphaeriaceae</taxon>
        <taxon>Didymosphaeria</taxon>
    </lineage>
</organism>
<dbReference type="InterPro" id="IPR004839">
    <property type="entry name" value="Aminotransferase_I/II_large"/>
</dbReference>
<comment type="similarity">
    <text evidence="2">Belongs to the class-I pyridoxal-phosphate-dependent aminotransferase family.</text>
</comment>
<dbReference type="GO" id="GO:0005739">
    <property type="term" value="C:mitochondrion"/>
    <property type="evidence" value="ECO:0007669"/>
    <property type="project" value="TreeGrafter"/>
</dbReference>
<comment type="caution">
    <text evidence="7">The sequence shown here is derived from an EMBL/GenBank/DDBJ whole genome shotgun (WGS) entry which is preliminary data.</text>
</comment>
<evidence type="ECO:0000256" key="5">
    <source>
        <dbReference type="ARBA" id="ARBA00022898"/>
    </source>
</evidence>
<keyword evidence="4 7" id="KW-0808">Transferase</keyword>
<dbReference type="CDD" id="cd00609">
    <property type="entry name" value="AAT_like"/>
    <property type="match status" value="1"/>
</dbReference>
<dbReference type="InterPro" id="IPR004838">
    <property type="entry name" value="NHTrfase_class1_PyrdxlP-BS"/>
</dbReference>
<dbReference type="AlphaFoldDB" id="A0A9W8XED8"/>
<dbReference type="InterPro" id="IPR015424">
    <property type="entry name" value="PyrdxlP-dep_Trfase"/>
</dbReference>
<dbReference type="PANTHER" id="PTHR43807:SF20">
    <property type="entry name" value="FI04487P"/>
    <property type="match status" value="1"/>
</dbReference>
<dbReference type="GO" id="GO:0030170">
    <property type="term" value="F:pyridoxal phosphate binding"/>
    <property type="evidence" value="ECO:0007669"/>
    <property type="project" value="InterPro"/>
</dbReference>
<dbReference type="GeneID" id="80914722"/>